<dbReference type="AlphaFoldDB" id="A0A7W4IGD1"/>
<reference evidence="1 2" key="1">
    <citation type="submission" date="2020-04" db="EMBL/GenBank/DDBJ databases">
        <title>Description of novel Gluconacetobacter.</title>
        <authorList>
            <person name="Sombolestani A."/>
        </authorList>
    </citation>
    <scope>NUCLEOTIDE SEQUENCE [LARGE SCALE GENOMIC DNA]</scope>
    <source>
        <strain evidence="1 2">LMG 19747</strain>
    </source>
</reference>
<dbReference type="EMBL" id="JABEQJ010000035">
    <property type="protein sequence ID" value="MBB2162292.1"/>
    <property type="molecule type" value="Genomic_DNA"/>
</dbReference>
<accession>A0A7W4IGD1</accession>
<evidence type="ECO:0000313" key="2">
    <source>
        <dbReference type="Proteomes" id="UP000589085"/>
    </source>
</evidence>
<organism evidence="1 2">
    <name type="scientific">Gluconacetobacter sacchari</name>
    <dbReference type="NCBI Taxonomy" id="92759"/>
    <lineage>
        <taxon>Bacteria</taxon>
        <taxon>Pseudomonadati</taxon>
        <taxon>Pseudomonadota</taxon>
        <taxon>Alphaproteobacteria</taxon>
        <taxon>Acetobacterales</taxon>
        <taxon>Acetobacteraceae</taxon>
        <taxon>Gluconacetobacter</taxon>
    </lineage>
</organism>
<dbReference type="Proteomes" id="UP000589085">
    <property type="component" value="Unassembled WGS sequence"/>
</dbReference>
<name>A0A7W4IGD1_9PROT</name>
<dbReference type="RefSeq" id="WP_182999116.1">
    <property type="nucleotide sequence ID" value="NZ_JABEQJ010000035.1"/>
</dbReference>
<protein>
    <submittedName>
        <fullName evidence="1">Uncharacterized protein</fullName>
    </submittedName>
</protein>
<gene>
    <name evidence="1" type="ORF">HLH48_19370</name>
</gene>
<evidence type="ECO:0000313" key="1">
    <source>
        <dbReference type="EMBL" id="MBB2162292.1"/>
    </source>
</evidence>
<proteinExistence type="predicted"/>
<comment type="caution">
    <text evidence="1">The sequence shown here is derived from an EMBL/GenBank/DDBJ whole genome shotgun (WGS) entry which is preliminary data.</text>
</comment>
<sequence>MGRAVMTAAGISRRRADLPELERTVLWCIRAWVISLSDRRDYAEGIENVFHQLGVGAAIADLHGLMVTTGRGARRVIEVNCVCFPYVSADERLLLDALACQQRGRHEDAFDILTGLMTDAAALDGCDHLARMALTFAAAGHVFEAPRGAPWWPGGEQGWSSSIPATTLH</sequence>